<gene>
    <name evidence="1" type="ORF">S06H3_59296</name>
</gene>
<comment type="caution">
    <text evidence="1">The sequence shown here is derived from an EMBL/GenBank/DDBJ whole genome shotgun (WGS) entry which is preliminary data.</text>
</comment>
<name>X1NW65_9ZZZZ</name>
<dbReference type="EMBL" id="BARV01038507">
    <property type="protein sequence ID" value="GAI48292.1"/>
    <property type="molecule type" value="Genomic_DNA"/>
</dbReference>
<accession>X1NW65</accession>
<reference evidence="1" key="1">
    <citation type="journal article" date="2014" name="Front. Microbiol.">
        <title>High frequency of phylogenetically diverse reductive dehalogenase-homologous genes in deep subseafloor sedimentary metagenomes.</title>
        <authorList>
            <person name="Kawai M."/>
            <person name="Futagami T."/>
            <person name="Toyoda A."/>
            <person name="Takaki Y."/>
            <person name="Nishi S."/>
            <person name="Hori S."/>
            <person name="Arai W."/>
            <person name="Tsubouchi T."/>
            <person name="Morono Y."/>
            <person name="Uchiyama I."/>
            <person name="Ito T."/>
            <person name="Fujiyama A."/>
            <person name="Inagaki F."/>
            <person name="Takami H."/>
        </authorList>
    </citation>
    <scope>NUCLEOTIDE SEQUENCE</scope>
    <source>
        <strain evidence="1">Expedition CK06-06</strain>
    </source>
</reference>
<proteinExistence type="predicted"/>
<organism evidence="1">
    <name type="scientific">marine sediment metagenome</name>
    <dbReference type="NCBI Taxonomy" id="412755"/>
    <lineage>
        <taxon>unclassified sequences</taxon>
        <taxon>metagenomes</taxon>
        <taxon>ecological metagenomes</taxon>
    </lineage>
</organism>
<dbReference type="AlphaFoldDB" id="X1NW65"/>
<evidence type="ECO:0000313" key="1">
    <source>
        <dbReference type="EMBL" id="GAI48292.1"/>
    </source>
</evidence>
<feature type="non-terminal residue" evidence="1">
    <location>
        <position position="1"/>
    </location>
</feature>
<sequence>QEVRLDAPDTAVESVAVGRCLLVALAPHPSEGLTPKVLWFHTVL</sequence>
<protein>
    <submittedName>
        <fullName evidence="1">Uncharacterized protein</fullName>
    </submittedName>
</protein>